<feature type="region of interest" description="Disordered" evidence="1">
    <location>
        <begin position="306"/>
        <end position="445"/>
    </location>
</feature>
<feature type="region of interest" description="Disordered" evidence="1">
    <location>
        <begin position="134"/>
        <end position="242"/>
    </location>
</feature>
<proteinExistence type="predicted"/>
<protein>
    <submittedName>
        <fullName evidence="2">Uncharacterized protein</fullName>
    </submittedName>
</protein>
<gene>
    <name evidence="2" type="ORF">C3747_22g249</name>
</gene>
<dbReference type="VEuPathDB" id="TriTrypDB:C4B63_49g75"/>
<feature type="compositionally biased region" description="Basic and acidic residues" evidence="1">
    <location>
        <begin position="546"/>
        <end position="555"/>
    </location>
</feature>
<dbReference type="VEuPathDB" id="TriTrypDB:TcCLB.511821.140"/>
<dbReference type="Proteomes" id="UP000246078">
    <property type="component" value="Unassembled WGS sequence"/>
</dbReference>
<dbReference type="VEuPathDB" id="TriTrypDB:C3747_22g249"/>
<dbReference type="OMA" id="YETPLIN"/>
<evidence type="ECO:0000313" key="3">
    <source>
        <dbReference type="Proteomes" id="UP000246078"/>
    </source>
</evidence>
<feature type="compositionally biased region" description="Low complexity" evidence="1">
    <location>
        <begin position="390"/>
        <end position="406"/>
    </location>
</feature>
<dbReference type="EMBL" id="PRFC01000022">
    <property type="protein sequence ID" value="PWV16678.1"/>
    <property type="molecule type" value="Genomic_DNA"/>
</dbReference>
<feature type="compositionally biased region" description="Polar residues" evidence="1">
    <location>
        <begin position="195"/>
        <end position="214"/>
    </location>
</feature>
<feature type="compositionally biased region" description="Acidic residues" evidence="1">
    <location>
        <begin position="182"/>
        <end position="194"/>
    </location>
</feature>
<dbReference type="VEuPathDB" id="TriTrypDB:TcCLB.510533.160"/>
<feature type="compositionally biased region" description="Basic residues" evidence="1">
    <location>
        <begin position="530"/>
        <end position="540"/>
    </location>
</feature>
<dbReference type="AlphaFoldDB" id="A0A2V2X771"/>
<dbReference type="VEuPathDB" id="TriTrypDB:ECC02_005734"/>
<feature type="compositionally biased region" description="Low complexity" evidence="1">
    <location>
        <begin position="700"/>
        <end position="715"/>
    </location>
</feature>
<dbReference type="VEuPathDB" id="TriTrypDB:TCSYLVIO_001771"/>
<sequence length="814" mass="86853">MTCVSQSIARYTLLRCIVSAAQFAGGDLCFYENYAELVAQDAVGETTTPLRIDYDVLLHFRVVRQQQLMRIELPRLIVWRWAEANRFASELDGGEILTREDMNRPCTLIEQLHEDDMVHFLQSVAPMVAASRRARSASRVSTTEPLPLSYFPPNPEADSVASTETPSDVDGDNANLSGGSQEDNDRDGGMDDSSENVSAVWRSQSTAPTTQRNPSLGVGADSVESAGDKSNASRKKKHVDVAPVTETAASVVSAAVVSEERGEKGEEDRLSHCLEALGAAADTSAVQLTRGISSQSSPLLATFTARRRDRGAPARGGSSEAVMPNTPPPPSLSSTNLRMPRQLRGKGNTQRSAATRRRPPHLGIDGEEEAGTMPKRARKEKSPTLFSLPAGATMGDADAATRTTTRVPLVEPPDSGASPDQPIETPNAVTPSRAGELPHSTRSDVVSVHRGAATAVKRDATDPNVTAEAAYNFADLMTAPENAAHLPLFPEVKKILGELEELIPPKRRGRGAGRTKTPRPPPKKGTTGKQQRKVTAKRRGGGIEVISKEQTKAAKAESTTAPQKLHPVAGEDDGASTPPPDAAAAAAAVAVAAAAAAANVVVSPPANAPPNMKLSYPSQHESFIQAPVLPSPQKSQQKSAHDSPEVDHTSDGAAAEAATCCFPSACVTPMSDYHLAETASNQHREEHEEINMDTGSGPDSSAYAVPAATAASTPPNRKVIPLEQKMDKQLTSTPLGSHKPLPFAHDSPPLCHCQQRCMRHYGTLSAVVEGDSRKSRWRRVVRQLNSLSLHLTKARACGEELRGLFLLLLEDAEI</sequence>
<feature type="region of interest" description="Disordered" evidence="1">
    <location>
        <begin position="501"/>
        <end position="581"/>
    </location>
</feature>
<evidence type="ECO:0000313" key="2">
    <source>
        <dbReference type="EMBL" id="PWV16678.1"/>
    </source>
</evidence>
<feature type="region of interest" description="Disordered" evidence="1">
    <location>
        <begin position="678"/>
        <end position="716"/>
    </location>
</feature>
<dbReference type="VEuPathDB" id="TriTrypDB:TcG_03791"/>
<evidence type="ECO:0000256" key="1">
    <source>
        <dbReference type="SAM" id="MobiDB-lite"/>
    </source>
</evidence>
<organism evidence="2 3">
    <name type="scientific">Trypanosoma cruzi</name>
    <dbReference type="NCBI Taxonomy" id="5693"/>
    <lineage>
        <taxon>Eukaryota</taxon>
        <taxon>Discoba</taxon>
        <taxon>Euglenozoa</taxon>
        <taxon>Kinetoplastea</taxon>
        <taxon>Metakinetoplastina</taxon>
        <taxon>Trypanosomatida</taxon>
        <taxon>Trypanosomatidae</taxon>
        <taxon>Trypanosoma</taxon>
        <taxon>Schizotrypanum</taxon>
    </lineage>
</organism>
<comment type="caution">
    <text evidence="2">The sequence shown here is derived from an EMBL/GenBank/DDBJ whole genome shotgun (WGS) entry which is preliminary data.</text>
</comment>
<feature type="region of interest" description="Disordered" evidence="1">
    <location>
        <begin position="630"/>
        <end position="651"/>
    </location>
</feature>
<feature type="compositionally biased region" description="Basic and acidic residues" evidence="1">
    <location>
        <begin position="639"/>
        <end position="650"/>
    </location>
</feature>
<feature type="compositionally biased region" description="Basic residues" evidence="1">
    <location>
        <begin position="505"/>
        <end position="517"/>
    </location>
</feature>
<accession>A0A2V2X771</accession>
<dbReference type="VEuPathDB" id="TriTrypDB:TCDM_02630"/>
<dbReference type="VEuPathDB" id="TriTrypDB:TcG_03792"/>
<reference evidence="2 3" key="1">
    <citation type="journal article" date="2018" name="Microb. Genom.">
        <title>Expanding an expanded genome: long-read sequencing of Trypanosoma cruzi.</title>
        <authorList>
            <person name="Berna L."/>
            <person name="Rodriguez M."/>
            <person name="Chiribao M.L."/>
            <person name="Parodi-Talice A."/>
            <person name="Pita S."/>
            <person name="Rijo G."/>
            <person name="Alvarez-Valin F."/>
            <person name="Robello C."/>
        </authorList>
    </citation>
    <scope>NUCLEOTIDE SEQUENCE [LARGE SCALE GENOMIC DNA]</scope>
    <source>
        <strain evidence="2 3">TCC</strain>
    </source>
</reference>
<name>A0A2V2X771_TRYCR</name>
<dbReference type="VEuPathDB" id="TriTrypDB:Tc_MARK_158"/>
<dbReference type="OrthoDB" id="267858at2759"/>
<dbReference type="VEuPathDB" id="TriTrypDB:TcBrA4_0094250"/>
<dbReference type="VEuPathDB" id="TriTrypDB:TcCL_ESM03301"/>